<gene>
    <name evidence="6 8" type="primary">rplU</name>
    <name evidence="8" type="ORF">EVJ46_01400</name>
</gene>
<dbReference type="GO" id="GO:1990904">
    <property type="term" value="C:ribonucleoprotein complex"/>
    <property type="evidence" value="ECO:0007669"/>
    <property type="project" value="UniProtKB-KW"/>
</dbReference>
<evidence type="ECO:0000256" key="1">
    <source>
        <dbReference type="ARBA" id="ARBA00008563"/>
    </source>
</evidence>
<dbReference type="GO" id="GO:0019843">
    <property type="term" value="F:rRNA binding"/>
    <property type="evidence" value="ECO:0007669"/>
    <property type="project" value="UniProtKB-UniRule"/>
</dbReference>
<dbReference type="Proteomes" id="UP000316562">
    <property type="component" value="Unassembled WGS sequence"/>
</dbReference>
<evidence type="ECO:0000256" key="5">
    <source>
        <dbReference type="ARBA" id="ARBA00023274"/>
    </source>
</evidence>
<keyword evidence="4 6" id="KW-0689">Ribosomal protein</keyword>
<evidence type="ECO:0000256" key="4">
    <source>
        <dbReference type="ARBA" id="ARBA00022980"/>
    </source>
</evidence>
<name>A0A519BI20_ACIG2</name>
<keyword evidence="2 6" id="KW-0699">rRNA-binding</keyword>
<dbReference type="PANTHER" id="PTHR21349:SF0">
    <property type="entry name" value="LARGE RIBOSOMAL SUBUNIT PROTEIN BL21M"/>
    <property type="match status" value="1"/>
</dbReference>
<evidence type="ECO:0000256" key="3">
    <source>
        <dbReference type="ARBA" id="ARBA00022884"/>
    </source>
</evidence>
<dbReference type="EMBL" id="SGBC01000001">
    <property type="protein sequence ID" value="RZD16921.1"/>
    <property type="molecule type" value="Genomic_DNA"/>
</dbReference>
<dbReference type="InterPro" id="IPR018258">
    <property type="entry name" value="Ribosomal_bL21_CS"/>
</dbReference>
<evidence type="ECO:0000256" key="6">
    <source>
        <dbReference type="HAMAP-Rule" id="MF_01363"/>
    </source>
</evidence>
<comment type="function">
    <text evidence="6 7">This protein binds to 23S rRNA in the presence of protein L20.</text>
</comment>
<protein>
    <recommendedName>
        <fullName evidence="6">Large ribosomal subunit protein bL21</fullName>
    </recommendedName>
</protein>
<dbReference type="PROSITE" id="PS01169">
    <property type="entry name" value="RIBOSOMAL_L21"/>
    <property type="match status" value="1"/>
</dbReference>
<dbReference type="SUPFAM" id="SSF141091">
    <property type="entry name" value="L21p-like"/>
    <property type="match status" value="1"/>
</dbReference>
<comment type="subunit">
    <text evidence="6">Part of the 50S ribosomal subunit. Contacts protein L20.</text>
</comment>
<proteinExistence type="inferred from homology"/>
<organism evidence="8 9">
    <name type="scientific">Acididesulfobacter guangdongensis</name>
    <dbReference type="NCBI Taxonomy" id="2597225"/>
    <lineage>
        <taxon>Bacteria</taxon>
        <taxon>Deltaproteobacteria</taxon>
        <taxon>Candidatus Acidulodesulfobacterales</taxon>
        <taxon>Candidatus Acididesulfobacter</taxon>
    </lineage>
</organism>
<sequence>MNDYAVIISGSKQYKVSIGDTIKTEKLNIEKGGEVIFSASMTKKGDAITIGSPIIENTNVKGIVVKEEGKAKKVIAFKMKRRKGERKRIGHRQRFSEIKITEIS</sequence>
<evidence type="ECO:0000256" key="2">
    <source>
        <dbReference type="ARBA" id="ARBA00022730"/>
    </source>
</evidence>
<dbReference type="Pfam" id="PF00829">
    <property type="entry name" value="Ribosomal_L21p"/>
    <property type="match status" value="1"/>
</dbReference>
<dbReference type="GO" id="GO:0005737">
    <property type="term" value="C:cytoplasm"/>
    <property type="evidence" value="ECO:0007669"/>
    <property type="project" value="UniProtKB-ARBA"/>
</dbReference>
<dbReference type="InterPro" id="IPR028909">
    <property type="entry name" value="bL21-like"/>
</dbReference>
<evidence type="ECO:0000313" key="8">
    <source>
        <dbReference type="EMBL" id="RZD16921.1"/>
    </source>
</evidence>
<dbReference type="AlphaFoldDB" id="A0A519BI20"/>
<dbReference type="InterPro" id="IPR036164">
    <property type="entry name" value="bL21-like_sf"/>
</dbReference>
<dbReference type="HAMAP" id="MF_01363">
    <property type="entry name" value="Ribosomal_bL21"/>
    <property type="match status" value="1"/>
</dbReference>
<dbReference type="InterPro" id="IPR001787">
    <property type="entry name" value="Ribosomal_bL21"/>
</dbReference>
<dbReference type="PANTHER" id="PTHR21349">
    <property type="entry name" value="50S RIBOSOMAL PROTEIN L21"/>
    <property type="match status" value="1"/>
</dbReference>
<dbReference type="GO" id="GO:0006412">
    <property type="term" value="P:translation"/>
    <property type="evidence" value="ECO:0007669"/>
    <property type="project" value="UniProtKB-UniRule"/>
</dbReference>
<comment type="caution">
    <text evidence="8">The sequence shown here is derived from an EMBL/GenBank/DDBJ whole genome shotgun (WGS) entry which is preliminary data.</text>
</comment>
<keyword evidence="3 6" id="KW-0694">RNA-binding</keyword>
<dbReference type="GO" id="GO:0005840">
    <property type="term" value="C:ribosome"/>
    <property type="evidence" value="ECO:0007669"/>
    <property type="project" value="UniProtKB-KW"/>
</dbReference>
<accession>A0A519BI20</accession>
<dbReference type="GO" id="GO:0003735">
    <property type="term" value="F:structural constituent of ribosome"/>
    <property type="evidence" value="ECO:0007669"/>
    <property type="project" value="InterPro"/>
</dbReference>
<comment type="similarity">
    <text evidence="1 6 7">Belongs to the bacterial ribosomal protein bL21 family.</text>
</comment>
<keyword evidence="5 6" id="KW-0687">Ribonucleoprotein</keyword>
<reference evidence="8 9" key="1">
    <citation type="journal article" date="2019" name="ISME J.">
        <title>Insights into ecological role of a new deltaproteobacterial order Candidatus Acidulodesulfobacterales by metagenomics and metatranscriptomics.</title>
        <authorList>
            <person name="Tan S."/>
            <person name="Liu J."/>
            <person name="Fang Y."/>
            <person name="Hedlund B.P."/>
            <person name="Lian Z.H."/>
            <person name="Huang L.Y."/>
            <person name="Li J.T."/>
            <person name="Huang L.N."/>
            <person name="Li W.J."/>
            <person name="Jiang H.C."/>
            <person name="Dong H.L."/>
            <person name="Shu W.S."/>
        </authorList>
    </citation>
    <scope>NUCLEOTIDE SEQUENCE [LARGE SCALE GENOMIC DNA]</scope>
    <source>
        <strain evidence="8">AP2</strain>
    </source>
</reference>
<evidence type="ECO:0000256" key="7">
    <source>
        <dbReference type="RuleBase" id="RU000562"/>
    </source>
</evidence>
<dbReference type="NCBIfam" id="TIGR00061">
    <property type="entry name" value="L21"/>
    <property type="match status" value="1"/>
</dbReference>
<evidence type="ECO:0000313" key="9">
    <source>
        <dbReference type="Proteomes" id="UP000316562"/>
    </source>
</evidence>